<dbReference type="AlphaFoldDB" id="A0A433DCK7"/>
<comment type="caution">
    <text evidence="2">The sequence shown here is derived from an EMBL/GenBank/DDBJ whole genome shotgun (WGS) entry which is preliminary data.</text>
</comment>
<name>A0A433DCK7_9FUNG</name>
<dbReference type="OrthoDB" id="75724at2759"/>
<protein>
    <submittedName>
        <fullName evidence="2">Uncharacterized protein</fullName>
    </submittedName>
</protein>
<evidence type="ECO:0000313" key="2">
    <source>
        <dbReference type="EMBL" id="RUP48582.1"/>
    </source>
</evidence>
<organism evidence="2 3">
    <name type="scientific">Jimgerdemannia flammicorona</name>
    <dbReference type="NCBI Taxonomy" id="994334"/>
    <lineage>
        <taxon>Eukaryota</taxon>
        <taxon>Fungi</taxon>
        <taxon>Fungi incertae sedis</taxon>
        <taxon>Mucoromycota</taxon>
        <taxon>Mucoromycotina</taxon>
        <taxon>Endogonomycetes</taxon>
        <taxon>Endogonales</taxon>
        <taxon>Endogonaceae</taxon>
        <taxon>Jimgerdemannia</taxon>
    </lineage>
</organism>
<reference evidence="2 3" key="1">
    <citation type="journal article" date="2018" name="New Phytol.">
        <title>Phylogenomics of Endogonaceae and evolution of mycorrhizas within Mucoromycota.</title>
        <authorList>
            <person name="Chang Y."/>
            <person name="Desiro A."/>
            <person name="Na H."/>
            <person name="Sandor L."/>
            <person name="Lipzen A."/>
            <person name="Clum A."/>
            <person name="Barry K."/>
            <person name="Grigoriev I.V."/>
            <person name="Martin F.M."/>
            <person name="Stajich J.E."/>
            <person name="Smith M.E."/>
            <person name="Bonito G."/>
            <person name="Spatafora J.W."/>
        </authorList>
    </citation>
    <scope>NUCLEOTIDE SEQUENCE [LARGE SCALE GENOMIC DNA]</scope>
    <source>
        <strain evidence="2 3">GMNB39</strain>
    </source>
</reference>
<sequence>MASHRDEHIKQAQRRHDPIQHGLQHDPAEPRAGPAGHPVSLPAFDPAQDCNGHVGRNEDSCARHFEGFKEDVQARGFCVWF</sequence>
<dbReference type="Proteomes" id="UP000268093">
    <property type="component" value="Unassembled WGS sequence"/>
</dbReference>
<gene>
    <name evidence="2" type="ORF">BC936DRAFT_144354</name>
</gene>
<evidence type="ECO:0000256" key="1">
    <source>
        <dbReference type="SAM" id="MobiDB-lite"/>
    </source>
</evidence>
<feature type="compositionally biased region" description="Basic and acidic residues" evidence="1">
    <location>
        <begin position="1"/>
        <end position="29"/>
    </location>
</feature>
<accession>A0A433DCK7</accession>
<feature type="region of interest" description="Disordered" evidence="1">
    <location>
        <begin position="1"/>
        <end position="51"/>
    </location>
</feature>
<dbReference type="EMBL" id="RBNI01003218">
    <property type="protein sequence ID" value="RUP48582.1"/>
    <property type="molecule type" value="Genomic_DNA"/>
</dbReference>
<keyword evidence="3" id="KW-1185">Reference proteome</keyword>
<evidence type="ECO:0000313" key="3">
    <source>
        <dbReference type="Proteomes" id="UP000268093"/>
    </source>
</evidence>
<proteinExistence type="predicted"/>